<dbReference type="InterPro" id="IPR025951">
    <property type="entry name" value="GXWXG_dom"/>
</dbReference>
<dbReference type="InterPro" id="IPR036318">
    <property type="entry name" value="FAD-bd_PCMH-like_sf"/>
</dbReference>
<sequence>MSHETQSSTLAALQPLTQKLSQGSVITPDDPSYKLHSEPFAIQKQLYPSVVLIPSTIEELSSIVRFLYSSSLEFAIRGHGFKSPSAKDVIVSMLNFKSLEYDSTKKIATVARTPSIGVTGSILNGGLSWMSSEYGGISDPINFLDAEVVKFDGTVVMASQEPGLLWSLSGGGGGFGTQMIDEVVKFNHSTPHPKVNYFMYLMPQQLLHTVLEKPEPDLGETVIFHLYDALGEEHGRATFGWILEKPGAIDQTRVTNMKGVLDMQRNANVMRGTMKTLYAPMAVSDLDRVTIARAIEVYDNIAKLDQTIHDMSSVIFEFLLLRPPIGGTAEVAWPRSNNLNHLLLFIISCPGNGTEEQEKIIRQISNDAPGQVLGLGTRAEVNPAGLEPSYHDVKGQFAELAKIEGHVEEATIASVYDQLKPVAPELLVGQWEGGSFDTGHPTHLQLRNFKWAGKDFRSVDDVDPIMRYEEDGKRTWFSDYGHARVKFRGVVTAAMVYDKFPIIDAFRYVDENTVVGAMDNKELQHSGTYYFYLRRRTQSKA</sequence>
<evidence type="ECO:0000313" key="9">
    <source>
        <dbReference type="Proteomes" id="UP000830671"/>
    </source>
</evidence>
<dbReference type="InterPro" id="IPR050416">
    <property type="entry name" value="FAD-linked_Oxidoreductase"/>
</dbReference>
<gene>
    <name evidence="8" type="ORF">CLUP02_11388</name>
</gene>
<proteinExistence type="inferred from homology"/>
<accession>A0A9Q8SYE7</accession>
<evidence type="ECO:0008006" key="10">
    <source>
        <dbReference type="Google" id="ProtNLM"/>
    </source>
</evidence>
<evidence type="ECO:0000259" key="7">
    <source>
        <dbReference type="Pfam" id="PF14232"/>
    </source>
</evidence>
<dbReference type="Proteomes" id="UP000830671">
    <property type="component" value="Chromosome 5"/>
</dbReference>
<dbReference type="PANTHER" id="PTHR42973:SF39">
    <property type="entry name" value="FAD-BINDING PCMH-TYPE DOMAIN-CONTAINING PROTEIN"/>
    <property type="match status" value="1"/>
</dbReference>
<organism evidence="8 9">
    <name type="scientific">Colletotrichum lupini</name>
    <dbReference type="NCBI Taxonomy" id="145971"/>
    <lineage>
        <taxon>Eukaryota</taxon>
        <taxon>Fungi</taxon>
        <taxon>Dikarya</taxon>
        <taxon>Ascomycota</taxon>
        <taxon>Pezizomycotina</taxon>
        <taxon>Sordariomycetes</taxon>
        <taxon>Hypocreomycetidae</taxon>
        <taxon>Glomerellales</taxon>
        <taxon>Glomerellaceae</taxon>
        <taxon>Colletotrichum</taxon>
        <taxon>Colletotrichum acutatum species complex</taxon>
    </lineage>
</organism>
<name>A0A9Q8SYE7_9PEZI</name>
<dbReference type="SUPFAM" id="SSF56176">
    <property type="entry name" value="FAD-binding/transporter-associated domain-like"/>
    <property type="match status" value="1"/>
</dbReference>
<keyword evidence="5" id="KW-0560">Oxidoreductase</keyword>
<evidence type="ECO:0000256" key="3">
    <source>
        <dbReference type="ARBA" id="ARBA00022630"/>
    </source>
</evidence>
<reference evidence="8" key="1">
    <citation type="journal article" date="2021" name="Mol. Plant Microbe Interact.">
        <title>Complete Genome Sequence of the Plant-Pathogenic Fungus Colletotrichum lupini.</title>
        <authorList>
            <person name="Baroncelli R."/>
            <person name="Pensec F."/>
            <person name="Da Lio D."/>
            <person name="Boufleur T."/>
            <person name="Vicente I."/>
            <person name="Sarrocco S."/>
            <person name="Picot A."/>
            <person name="Baraldi E."/>
            <person name="Sukno S."/>
            <person name="Thon M."/>
            <person name="Le Floch G."/>
        </authorList>
    </citation>
    <scope>NUCLEOTIDE SEQUENCE</scope>
    <source>
        <strain evidence="8">IMI 504893</strain>
    </source>
</reference>
<dbReference type="KEGG" id="clup:CLUP02_11388"/>
<dbReference type="GO" id="GO:0050660">
    <property type="term" value="F:flavin adenine dinucleotide binding"/>
    <property type="evidence" value="ECO:0007669"/>
    <property type="project" value="InterPro"/>
</dbReference>
<keyword evidence="9" id="KW-1185">Reference proteome</keyword>
<comment type="cofactor">
    <cofactor evidence="1">
        <name>FAD</name>
        <dbReference type="ChEBI" id="CHEBI:57692"/>
    </cofactor>
</comment>
<feature type="domain" description="GXWXG" evidence="6">
    <location>
        <begin position="415"/>
        <end position="472"/>
    </location>
</feature>
<dbReference type="Pfam" id="PF14232">
    <property type="entry name" value="DUF4334"/>
    <property type="match status" value="1"/>
</dbReference>
<keyword evidence="3" id="KW-0285">Flavoprotein</keyword>
<comment type="similarity">
    <text evidence="2">Belongs to the oxygen-dependent FAD-linked oxidoreductase family.</text>
</comment>
<dbReference type="InterPro" id="IPR025568">
    <property type="entry name" value="DUF4334"/>
</dbReference>
<dbReference type="GeneID" id="73345366"/>
<keyword evidence="4" id="KW-0274">FAD</keyword>
<evidence type="ECO:0000256" key="1">
    <source>
        <dbReference type="ARBA" id="ARBA00001974"/>
    </source>
</evidence>
<dbReference type="Pfam" id="PF14231">
    <property type="entry name" value="GXWXG"/>
    <property type="match status" value="1"/>
</dbReference>
<dbReference type="EMBL" id="CP019477">
    <property type="protein sequence ID" value="UQC85889.1"/>
    <property type="molecule type" value="Genomic_DNA"/>
</dbReference>
<protein>
    <recommendedName>
        <fullName evidence="10">FAD-binding PCMH-type domain-containing protein</fullName>
    </recommendedName>
</protein>
<dbReference type="Gene3D" id="3.30.465.10">
    <property type="match status" value="2"/>
</dbReference>
<dbReference type="GO" id="GO:0016491">
    <property type="term" value="F:oxidoreductase activity"/>
    <property type="evidence" value="ECO:0007669"/>
    <property type="project" value="UniProtKB-KW"/>
</dbReference>
<evidence type="ECO:0000259" key="6">
    <source>
        <dbReference type="Pfam" id="PF14231"/>
    </source>
</evidence>
<evidence type="ECO:0000256" key="5">
    <source>
        <dbReference type="ARBA" id="ARBA00023002"/>
    </source>
</evidence>
<evidence type="ECO:0000256" key="2">
    <source>
        <dbReference type="ARBA" id="ARBA00005466"/>
    </source>
</evidence>
<evidence type="ECO:0000313" key="8">
    <source>
        <dbReference type="EMBL" id="UQC85889.1"/>
    </source>
</evidence>
<dbReference type="Gene3D" id="2.40.128.580">
    <property type="entry name" value="GXWXG domain"/>
    <property type="match status" value="1"/>
</dbReference>
<dbReference type="RefSeq" id="XP_049147501.1">
    <property type="nucleotide sequence ID" value="XM_049290356.1"/>
</dbReference>
<dbReference type="AlphaFoldDB" id="A0A9Q8SYE7"/>
<dbReference type="InterPro" id="IPR016169">
    <property type="entry name" value="FAD-bd_PCMH_sub2"/>
</dbReference>
<feature type="domain" description="DUF4334" evidence="7">
    <location>
        <begin position="484"/>
        <end position="535"/>
    </location>
</feature>
<dbReference type="PANTHER" id="PTHR42973">
    <property type="entry name" value="BINDING OXIDOREDUCTASE, PUTATIVE (AFU_ORTHOLOGUE AFUA_1G17690)-RELATED"/>
    <property type="match status" value="1"/>
</dbReference>
<evidence type="ECO:0000256" key="4">
    <source>
        <dbReference type="ARBA" id="ARBA00022827"/>
    </source>
</evidence>